<dbReference type="Pfam" id="PF00117">
    <property type="entry name" value="GATase"/>
    <property type="match status" value="1"/>
</dbReference>
<dbReference type="FunFam" id="3.30.300.10:FF:000013">
    <property type="entry name" value="GMP synthase (Glutamine-hydrolyzing)"/>
    <property type="match status" value="1"/>
</dbReference>
<evidence type="ECO:0000256" key="1">
    <source>
        <dbReference type="ARBA" id="ARBA00005153"/>
    </source>
</evidence>
<evidence type="ECO:0000256" key="10">
    <source>
        <dbReference type="ARBA" id="ARBA00022962"/>
    </source>
</evidence>
<keyword evidence="11 13" id="KW-0012">Acyltransferase</keyword>
<keyword evidence="5 13" id="KW-0808">Transferase</keyword>
<feature type="binding site" evidence="12">
    <location>
        <begin position="733"/>
        <end position="739"/>
    </location>
    <ligand>
        <name>ATP</name>
        <dbReference type="ChEBI" id="CHEBI:30616"/>
    </ligand>
</feature>
<dbReference type="PROSITE" id="PS51273">
    <property type="entry name" value="GATASE_TYPE_1"/>
    <property type="match status" value="1"/>
</dbReference>
<evidence type="ECO:0000256" key="9">
    <source>
        <dbReference type="ARBA" id="ARBA00022840"/>
    </source>
</evidence>
<dbReference type="InterPro" id="IPR025777">
    <property type="entry name" value="GMPS_ATP_PPase_dom"/>
</dbReference>
<dbReference type="Proteomes" id="UP000198287">
    <property type="component" value="Unassembled WGS sequence"/>
</dbReference>
<dbReference type="InterPro" id="IPR022678">
    <property type="entry name" value="NMT_CS"/>
</dbReference>
<evidence type="ECO:0000256" key="14">
    <source>
        <dbReference type="RuleBase" id="RU004178"/>
    </source>
</evidence>
<dbReference type="SUPFAM" id="SSF52402">
    <property type="entry name" value="Adenine nucleotide alpha hydrolases-like"/>
    <property type="match status" value="1"/>
</dbReference>
<dbReference type="GO" id="GO:0004379">
    <property type="term" value="F:glycylpeptide N-tetradecanoyltransferase activity"/>
    <property type="evidence" value="ECO:0007669"/>
    <property type="project" value="UniProtKB-EC"/>
</dbReference>
<keyword evidence="10" id="KW-0315">Glutamine amidotransferase</keyword>
<feature type="compositionally biased region" description="Basic and acidic residues" evidence="15">
    <location>
        <begin position="43"/>
        <end position="58"/>
    </location>
</feature>
<dbReference type="CDD" id="cd01997">
    <property type="entry name" value="GMP_synthase_C"/>
    <property type="match status" value="1"/>
</dbReference>
<dbReference type="InterPro" id="IPR000903">
    <property type="entry name" value="NMT"/>
</dbReference>
<dbReference type="SUPFAM" id="SSF55729">
    <property type="entry name" value="Acyl-CoA N-acyltransferases (Nat)"/>
    <property type="match status" value="2"/>
</dbReference>
<feature type="compositionally biased region" description="Polar residues" evidence="15">
    <location>
        <begin position="68"/>
        <end position="77"/>
    </location>
</feature>
<feature type="domain" description="GMPS ATP-PPase" evidence="16">
    <location>
        <begin position="706"/>
        <end position="927"/>
    </location>
</feature>
<evidence type="ECO:0000256" key="7">
    <source>
        <dbReference type="ARBA" id="ARBA00022749"/>
    </source>
</evidence>
<evidence type="ECO:0000256" key="2">
    <source>
        <dbReference type="ARBA" id="ARBA00009469"/>
    </source>
</evidence>
<dbReference type="Pfam" id="PF02540">
    <property type="entry name" value="NAD_synthase"/>
    <property type="match status" value="1"/>
</dbReference>
<comment type="subunit">
    <text evidence="3">Homodimer.</text>
</comment>
<organism evidence="17 18">
    <name type="scientific">Folsomia candida</name>
    <name type="common">Springtail</name>
    <dbReference type="NCBI Taxonomy" id="158441"/>
    <lineage>
        <taxon>Eukaryota</taxon>
        <taxon>Metazoa</taxon>
        <taxon>Ecdysozoa</taxon>
        <taxon>Arthropoda</taxon>
        <taxon>Hexapoda</taxon>
        <taxon>Collembola</taxon>
        <taxon>Entomobryomorpha</taxon>
        <taxon>Isotomoidea</taxon>
        <taxon>Isotomidae</taxon>
        <taxon>Proisotominae</taxon>
        <taxon>Folsomia</taxon>
    </lineage>
</organism>
<evidence type="ECO:0000256" key="11">
    <source>
        <dbReference type="ARBA" id="ARBA00023315"/>
    </source>
</evidence>
<evidence type="ECO:0000313" key="17">
    <source>
        <dbReference type="EMBL" id="OXA58243.1"/>
    </source>
</evidence>
<keyword evidence="9 12" id="KW-0067">ATP-binding</keyword>
<dbReference type="InterPro" id="IPR022677">
    <property type="entry name" value="NMT_C"/>
</dbReference>
<dbReference type="PRINTS" id="PR00096">
    <property type="entry name" value="GATASE"/>
</dbReference>
<proteinExistence type="inferred from homology"/>
<accession>A0A226EKK9</accession>
<comment type="pathway">
    <text evidence="1">Purine metabolism; GMP biosynthesis; GMP from XMP (L-Gln route): step 1/1.</text>
</comment>
<sequence length="1185" mass="132613">MASQGLSSNDEVKLNGDVQTETPEEIVDGVKSSKKNKRKKKGGQGDKADQTLLEKKTGAENLEIATTEGATSTEQSAEQPVIYMEELRKAMQIMKLQPRPPRTSEEALEKRFDFWSTQPVPKLDENVTSNEPIELNLPNDQIRQEAYTLPDGFVWDTMDLEDAKVLKELYTLLNENYVEDDDCLFRFDYPPEFLKWALKPPGWKLDWHCGVRVAKNRKLVGFISAIPASVGIHDRQVEIVEINFLCVHKKLRSKRVAPVLIREITRRVNLNGIFQAVYTAGVVLPKPITTCRYWHRSLNPKKLIETKFSHLTRNMTLQRTIKLYKLPMQPKCNLLRPLTKADIPGACELLGAYLQKFKLRPEFSCDDFEHWFLPRTDIIDSFVVEKDGKITDMISYYTLPSTVVNNPVHKSIKAAYAFYNVATTMSLQDLILDALVLAKNSGFDVFNALDLMDNKQFLENLKFGVGDGNLQYYLYNWRCPSGFKIGMVCGKEEDGVVDMVMEGNGEVDKAVSPPPQVLILDIGSQYSKLIDRKVRDLNIYSEIVPITTTVEEITESRAKAIIMSGGPNSVYAEDAPVYDKRIFTLGLPILGICYGMHVINKEFGGSVAKLDAREDGEYIVDVESRSRLFRGLDRKQSVLLTHGDSVSRVGDGLVPIGSSGDIITAIANESLNIYGLQFHPEVDLTPGGRTMLKNFLCDIANIPPTYTIRSREAQCIEYIQDSVKNNKVLMLLSGGVDSTVCTALLKKALREDQIIAVHVDNGFLRKNESDAVELSLANFGLKILVVRAANVFYVGTTNIPLDPQNPAKAVPSTTTSKQLSFVSEPEEKRKIIGDVFMHVAESVISSLNLNPEEVLLGQGTLRPDLIESASHLVSGKADTIKTHHNDSGLVRKLRDLGRVVEPLKDFHKDEVRTLGRDLGLLPELVDRHPFPGPGLAIRVLCALEPYMESDFAETQVLVRLIVEYHSMVQKSHALLNRVDSVCNEDEKKKLMSISSRQHLRSTLLPIRSVGVQGDKRSYSYVSAISCDGTPDWGDLMFLARVIPKVCHSVNRICYLFGDVAKEPITEITPTLLTPDVLTTLRECDNLAHTVLHESGCTKKISQMPVVLIPIHFERGPLNRNPSCQRSVVLRPFVTNDFMTGTPAIPGRHIPVEVVNKMCQKIENVPGISRVLYDLTSKPPGTTEWE</sequence>
<protein>
    <recommendedName>
        <fullName evidence="13">Glycylpeptide N-tetradecanoyltransferase</fullName>
        <ecNumber evidence="13">2.3.1.97</ecNumber>
    </recommendedName>
</protein>
<dbReference type="Pfam" id="PF00958">
    <property type="entry name" value="GMP_synt_C"/>
    <property type="match status" value="1"/>
</dbReference>
<keyword evidence="4" id="KW-0436">Ligase</keyword>
<dbReference type="PANTHER" id="PTHR11377:SF5">
    <property type="entry name" value="GLYCYLPEPTIDE N-TETRADECANOYLTRANSFERASE"/>
    <property type="match status" value="1"/>
</dbReference>
<dbReference type="STRING" id="158441.A0A226EKK9"/>
<dbReference type="FunFam" id="3.30.300.10:FF:000008">
    <property type="entry name" value="GMP synthase [glutamine-hydrolyzing]"/>
    <property type="match status" value="1"/>
</dbReference>
<dbReference type="InterPro" id="IPR017926">
    <property type="entry name" value="GATASE"/>
</dbReference>
<dbReference type="EMBL" id="LNIX01000003">
    <property type="protein sequence ID" value="OXA58243.1"/>
    <property type="molecule type" value="Genomic_DNA"/>
</dbReference>
<comment type="caution">
    <text evidence="17">The sequence shown here is derived from an EMBL/GenBank/DDBJ whole genome shotgun (WGS) entry which is preliminary data.</text>
</comment>
<evidence type="ECO:0000256" key="3">
    <source>
        <dbReference type="ARBA" id="ARBA00011738"/>
    </source>
</evidence>
<dbReference type="UniPathway" id="UPA00189">
    <property type="reaction ID" value="UER00296"/>
</dbReference>
<dbReference type="GO" id="GO:0005524">
    <property type="term" value="F:ATP binding"/>
    <property type="evidence" value="ECO:0007669"/>
    <property type="project" value="UniProtKB-UniRule"/>
</dbReference>
<dbReference type="SUPFAM" id="SSF52317">
    <property type="entry name" value="Class I glutamine amidotransferase-like"/>
    <property type="match status" value="1"/>
</dbReference>
<comment type="similarity">
    <text evidence="2 14">Belongs to the NMT family.</text>
</comment>
<dbReference type="FunFam" id="3.40.630.170:FF:000001">
    <property type="entry name" value="Glycylpeptide N-tetradecanoyltransferase"/>
    <property type="match status" value="1"/>
</dbReference>
<dbReference type="Pfam" id="PF02799">
    <property type="entry name" value="NMT_C"/>
    <property type="match status" value="1"/>
</dbReference>
<dbReference type="Gene3D" id="3.40.50.880">
    <property type="match status" value="1"/>
</dbReference>
<dbReference type="NCBIfam" id="NF000848">
    <property type="entry name" value="PRK00074.1"/>
    <property type="match status" value="1"/>
</dbReference>
<evidence type="ECO:0000256" key="6">
    <source>
        <dbReference type="ARBA" id="ARBA00022741"/>
    </source>
</evidence>
<evidence type="ECO:0000313" key="18">
    <source>
        <dbReference type="Proteomes" id="UP000198287"/>
    </source>
</evidence>
<gene>
    <name evidence="17" type="ORF">Fcan01_07976</name>
</gene>
<evidence type="ECO:0000256" key="13">
    <source>
        <dbReference type="RuleBase" id="RU000586"/>
    </source>
</evidence>
<dbReference type="NCBIfam" id="TIGR00888">
    <property type="entry name" value="guaA_Nterm"/>
    <property type="match status" value="1"/>
</dbReference>
<evidence type="ECO:0000256" key="15">
    <source>
        <dbReference type="SAM" id="MobiDB-lite"/>
    </source>
</evidence>
<dbReference type="InterPro" id="IPR014729">
    <property type="entry name" value="Rossmann-like_a/b/a_fold"/>
</dbReference>
<dbReference type="Gene3D" id="3.30.300.10">
    <property type="match status" value="2"/>
</dbReference>
<dbReference type="InterPro" id="IPR016181">
    <property type="entry name" value="Acyl_CoA_acyltransferase"/>
</dbReference>
<dbReference type="GO" id="GO:0003921">
    <property type="term" value="F:GMP synthase activity"/>
    <property type="evidence" value="ECO:0007669"/>
    <property type="project" value="InterPro"/>
</dbReference>
<dbReference type="FunFam" id="3.40.50.620:FF:000044">
    <property type="entry name" value="GMP synthase [glutamine-hydrolyzing]"/>
    <property type="match status" value="1"/>
</dbReference>
<evidence type="ECO:0000256" key="8">
    <source>
        <dbReference type="ARBA" id="ARBA00022755"/>
    </source>
</evidence>
<dbReference type="InterPro" id="IPR022310">
    <property type="entry name" value="NAD/GMP_synthase"/>
</dbReference>
<dbReference type="InterPro" id="IPR022676">
    <property type="entry name" value="NMT_N"/>
</dbReference>
<dbReference type="InterPro" id="IPR004739">
    <property type="entry name" value="GMP_synth_GATase"/>
</dbReference>
<dbReference type="GO" id="GO:0005737">
    <property type="term" value="C:cytoplasm"/>
    <property type="evidence" value="ECO:0007669"/>
    <property type="project" value="TreeGrafter"/>
</dbReference>
<evidence type="ECO:0000256" key="12">
    <source>
        <dbReference type="PROSITE-ProRule" id="PRU00886"/>
    </source>
</evidence>
<keyword evidence="8 12" id="KW-0658">Purine biosynthesis</keyword>
<keyword evidence="18" id="KW-1185">Reference proteome</keyword>
<dbReference type="SUPFAM" id="SSF54810">
    <property type="entry name" value="GMP synthetase C-terminal dimerisation domain"/>
    <property type="match status" value="2"/>
</dbReference>
<comment type="function">
    <text evidence="13">Adds a myristoyl group to the N-terminal glycine residue of certain cellular proteins.</text>
</comment>
<dbReference type="Gene3D" id="3.40.50.620">
    <property type="entry name" value="HUPs"/>
    <property type="match status" value="1"/>
</dbReference>
<keyword evidence="7 12" id="KW-0332">GMP biosynthesis</keyword>
<dbReference type="Gene3D" id="3.40.630.170">
    <property type="match status" value="1"/>
</dbReference>
<dbReference type="PROSITE" id="PS51553">
    <property type="entry name" value="GMPS_ATP_PPASE"/>
    <property type="match status" value="1"/>
</dbReference>
<dbReference type="PROSITE" id="PS00975">
    <property type="entry name" value="NMT_1"/>
    <property type="match status" value="1"/>
</dbReference>
<dbReference type="PANTHER" id="PTHR11377">
    <property type="entry name" value="N-MYRISTOYL TRANSFERASE"/>
    <property type="match status" value="1"/>
</dbReference>
<evidence type="ECO:0000256" key="4">
    <source>
        <dbReference type="ARBA" id="ARBA00022598"/>
    </source>
</evidence>
<dbReference type="OrthoDB" id="1724632at2759"/>
<evidence type="ECO:0000259" key="16">
    <source>
        <dbReference type="PROSITE" id="PS51553"/>
    </source>
</evidence>
<reference evidence="17 18" key="1">
    <citation type="submission" date="2015-12" db="EMBL/GenBank/DDBJ databases">
        <title>The genome of Folsomia candida.</title>
        <authorList>
            <person name="Faddeeva A."/>
            <person name="Derks M.F."/>
            <person name="Anvar Y."/>
            <person name="Smit S."/>
            <person name="Van Straalen N."/>
            <person name="Roelofs D."/>
        </authorList>
    </citation>
    <scope>NUCLEOTIDE SEQUENCE [LARGE SCALE GENOMIC DNA]</scope>
    <source>
        <strain evidence="17 18">VU population</strain>
        <tissue evidence="17">Whole body</tissue>
    </source>
</reference>
<feature type="region of interest" description="Disordered" evidence="15">
    <location>
        <begin position="1"/>
        <end position="77"/>
    </location>
</feature>
<dbReference type="CDD" id="cd01742">
    <property type="entry name" value="GATase1_GMP_Synthase"/>
    <property type="match status" value="1"/>
</dbReference>
<dbReference type="PRINTS" id="PR00097">
    <property type="entry name" value="ANTSNTHASEII"/>
</dbReference>
<keyword evidence="6 12" id="KW-0547">Nucleotide-binding</keyword>
<dbReference type="InterPro" id="IPR029062">
    <property type="entry name" value="Class_I_gatase-like"/>
</dbReference>
<dbReference type="Pfam" id="PF01233">
    <property type="entry name" value="NMT"/>
    <property type="match status" value="1"/>
</dbReference>
<dbReference type="AlphaFoldDB" id="A0A226EKK9"/>
<feature type="compositionally biased region" description="Basic residues" evidence="15">
    <location>
        <begin position="32"/>
        <end position="42"/>
    </location>
</feature>
<name>A0A226EKK9_FOLCA</name>
<dbReference type="PROSITE" id="PS00976">
    <property type="entry name" value="NMT_2"/>
    <property type="match status" value="1"/>
</dbReference>
<evidence type="ECO:0000256" key="5">
    <source>
        <dbReference type="ARBA" id="ARBA00022679"/>
    </source>
</evidence>
<comment type="catalytic activity">
    <reaction evidence="13">
        <text>N-terminal glycyl-[protein] + tetradecanoyl-CoA = N-tetradecanoylglycyl-[protein] + CoA + H(+)</text>
        <dbReference type="Rhea" id="RHEA:15521"/>
        <dbReference type="Rhea" id="RHEA-COMP:12666"/>
        <dbReference type="Rhea" id="RHEA-COMP:12667"/>
        <dbReference type="ChEBI" id="CHEBI:15378"/>
        <dbReference type="ChEBI" id="CHEBI:57287"/>
        <dbReference type="ChEBI" id="CHEBI:57385"/>
        <dbReference type="ChEBI" id="CHEBI:64723"/>
        <dbReference type="ChEBI" id="CHEBI:133050"/>
        <dbReference type="EC" id="2.3.1.97"/>
    </reaction>
</comment>
<dbReference type="EC" id="2.3.1.97" evidence="13"/>
<dbReference type="InterPro" id="IPR001674">
    <property type="entry name" value="GMP_synth_C"/>
</dbReference>